<proteinExistence type="predicted"/>
<comment type="caution">
    <text evidence="2">The sequence shown here is derived from an EMBL/GenBank/DDBJ whole genome shotgun (WGS) entry which is preliminary data.</text>
</comment>
<sequence>MHTCGCSLAPTWTPREGGAQNPDPDSIRDPHTPAKSVSWPFLKPGPRTGDFLPSISLKSPSSRSQTECAKNQGK</sequence>
<accession>A0ABN9ANJ8</accession>
<feature type="compositionally biased region" description="Polar residues" evidence="1">
    <location>
        <begin position="65"/>
        <end position="74"/>
    </location>
</feature>
<name>A0ABN9ANJ8_9NEOB</name>
<protein>
    <recommendedName>
        <fullName evidence="4">Prolactin receptor</fullName>
    </recommendedName>
</protein>
<dbReference type="Proteomes" id="UP001162483">
    <property type="component" value="Unassembled WGS sequence"/>
</dbReference>
<evidence type="ECO:0000313" key="2">
    <source>
        <dbReference type="EMBL" id="CAI9537594.1"/>
    </source>
</evidence>
<evidence type="ECO:0000256" key="1">
    <source>
        <dbReference type="SAM" id="MobiDB-lite"/>
    </source>
</evidence>
<organism evidence="2 3">
    <name type="scientific">Staurois parvus</name>
    <dbReference type="NCBI Taxonomy" id="386267"/>
    <lineage>
        <taxon>Eukaryota</taxon>
        <taxon>Metazoa</taxon>
        <taxon>Chordata</taxon>
        <taxon>Craniata</taxon>
        <taxon>Vertebrata</taxon>
        <taxon>Euteleostomi</taxon>
        <taxon>Amphibia</taxon>
        <taxon>Batrachia</taxon>
        <taxon>Anura</taxon>
        <taxon>Neobatrachia</taxon>
        <taxon>Ranoidea</taxon>
        <taxon>Ranidae</taxon>
        <taxon>Staurois</taxon>
    </lineage>
</organism>
<gene>
    <name evidence="2" type="ORF">SPARVUS_LOCUS1255795</name>
</gene>
<keyword evidence="3" id="KW-1185">Reference proteome</keyword>
<reference evidence="2" key="1">
    <citation type="submission" date="2023-05" db="EMBL/GenBank/DDBJ databases">
        <authorList>
            <person name="Stuckert A."/>
        </authorList>
    </citation>
    <scope>NUCLEOTIDE SEQUENCE</scope>
</reference>
<dbReference type="EMBL" id="CATNWA010000626">
    <property type="protein sequence ID" value="CAI9537594.1"/>
    <property type="molecule type" value="Genomic_DNA"/>
</dbReference>
<evidence type="ECO:0000313" key="3">
    <source>
        <dbReference type="Proteomes" id="UP001162483"/>
    </source>
</evidence>
<feature type="compositionally biased region" description="Low complexity" evidence="1">
    <location>
        <begin position="52"/>
        <end position="64"/>
    </location>
</feature>
<feature type="region of interest" description="Disordered" evidence="1">
    <location>
        <begin position="1"/>
        <end position="74"/>
    </location>
</feature>
<evidence type="ECO:0008006" key="4">
    <source>
        <dbReference type="Google" id="ProtNLM"/>
    </source>
</evidence>